<evidence type="ECO:0000313" key="3">
    <source>
        <dbReference type="EMBL" id="THD21708.1"/>
    </source>
</evidence>
<comment type="caution">
    <text evidence="3">The sequence shown here is derived from an EMBL/GenBank/DDBJ whole genome shotgun (WGS) entry which is preliminary data.</text>
</comment>
<dbReference type="InterPro" id="IPR034113">
    <property type="entry name" value="SCP_GAPR1-like"/>
</dbReference>
<feature type="domain" description="SCP" evidence="2">
    <location>
        <begin position="243"/>
        <end position="394"/>
    </location>
</feature>
<gene>
    <name evidence="3" type="ORF">D915_007597</name>
</gene>
<proteinExistence type="predicted"/>
<keyword evidence="4" id="KW-1185">Reference proteome</keyword>
<dbReference type="PANTHER" id="PTHR10334">
    <property type="entry name" value="CYSTEINE-RICH SECRETORY PROTEIN-RELATED"/>
    <property type="match status" value="1"/>
</dbReference>
<protein>
    <submittedName>
        <fullName evidence="3">Golgi-associated plant pathogenesis protein 1</fullName>
    </submittedName>
</protein>
<dbReference type="FunFam" id="3.40.33.10:FF:000002">
    <property type="entry name" value="Golgi-associated plant pathogenesis-related protein 1"/>
    <property type="match status" value="1"/>
</dbReference>
<dbReference type="Gene3D" id="3.40.33.10">
    <property type="entry name" value="CAP"/>
    <property type="match status" value="2"/>
</dbReference>
<evidence type="ECO:0000256" key="1">
    <source>
        <dbReference type="SAM" id="MobiDB-lite"/>
    </source>
</evidence>
<evidence type="ECO:0000259" key="2">
    <source>
        <dbReference type="SMART" id="SM00198"/>
    </source>
</evidence>
<accession>A0A2H1C4H4</accession>
<dbReference type="Proteomes" id="UP000230066">
    <property type="component" value="Unassembled WGS sequence"/>
</dbReference>
<dbReference type="AlphaFoldDB" id="A0A2H1C4H4"/>
<dbReference type="SUPFAM" id="SSF55797">
    <property type="entry name" value="PR-1-like"/>
    <property type="match status" value="2"/>
</dbReference>
<reference evidence="3" key="1">
    <citation type="submission" date="2019-03" db="EMBL/GenBank/DDBJ databases">
        <title>Improved annotation for the trematode Fasciola hepatica.</title>
        <authorList>
            <person name="Choi Y.-J."/>
            <person name="Martin J."/>
            <person name="Mitreva M."/>
        </authorList>
    </citation>
    <scope>NUCLEOTIDE SEQUENCE [LARGE SCALE GENOMIC DNA]</scope>
</reference>
<name>A0A2H1C4H4_FASHE</name>
<feature type="region of interest" description="Disordered" evidence="1">
    <location>
        <begin position="146"/>
        <end position="186"/>
    </location>
</feature>
<dbReference type="InterPro" id="IPR035940">
    <property type="entry name" value="CAP_sf"/>
</dbReference>
<dbReference type="Pfam" id="PF00188">
    <property type="entry name" value="CAP"/>
    <property type="match status" value="2"/>
</dbReference>
<sequence length="405" mass="43826">MAGMDDFIEECLREHNAKRSLHNAPALRHSRALDKTAQDWAEQLISEEQIKNSSLSGRGEVGESISMRTSTASHVDIQGTEVVNQWYADMKNYNFESEKGPAGNFTQLVWSATREVGFGKARAPGKCIVVAHYRPPGNVRGHYAENVHPPTGGLPSGGGHSPTGSVQHAPGTKKTVVTENVTDPDGSKYTVRREVVESVGPDGRVKRVTSESFAEASDTITTESSTGPEAGGLVTGNSKKDLESFGEAVTQVHNTHRARHGAPALKYDPQLSELAQKWAEELVQMPRLSNSGYTFEGVRLGENVLSRWSTAAVHFGAQDLVDHWYQECSKYKFDTEPSSIQGIGGFTQVVWSGSQRIGVGRAMQPKSGPGGSTSGPGYKMVAVCFYYPPGNVTGQFKTNVKPSSR</sequence>
<dbReference type="InterPro" id="IPR014044">
    <property type="entry name" value="CAP_dom"/>
</dbReference>
<feature type="domain" description="SCP" evidence="2">
    <location>
        <begin position="6"/>
        <end position="141"/>
    </location>
</feature>
<dbReference type="SMART" id="SM00198">
    <property type="entry name" value="SCP"/>
    <property type="match status" value="2"/>
</dbReference>
<evidence type="ECO:0000313" key="4">
    <source>
        <dbReference type="Proteomes" id="UP000230066"/>
    </source>
</evidence>
<dbReference type="PRINTS" id="PR00837">
    <property type="entry name" value="V5TPXLIKE"/>
</dbReference>
<dbReference type="CDD" id="cd05382">
    <property type="entry name" value="CAP_GAPR1-like"/>
    <property type="match status" value="2"/>
</dbReference>
<dbReference type="EMBL" id="JXXN02003322">
    <property type="protein sequence ID" value="THD21708.1"/>
    <property type="molecule type" value="Genomic_DNA"/>
</dbReference>
<dbReference type="InterPro" id="IPR001283">
    <property type="entry name" value="CRISP-related"/>
</dbReference>
<organism evidence="3 4">
    <name type="scientific">Fasciola hepatica</name>
    <name type="common">Liver fluke</name>
    <dbReference type="NCBI Taxonomy" id="6192"/>
    <lineage>
        <taxon>Eukaryota</taxon>
        <taxon>Metazoa</taxon>
        <taxon>Spiralia</taxon>
        <taxon>Lophotrochozoa</taxon>
        <taxon>Platyhelminthes</taxon>
        <taxon>Trematoda</taxon>
        <taxon>Digenea</taxon>
        <taxon>Plagiorchiida</taxon>
        <taxon>Echinostomata</taxon>
        <taxon>Echinostomatoidea</taxon>
        <taxon>Fasciolidae</taxon>
        <taxon>Fasciola</taxon>
    </lineage>
</organism>